<dbReference type="SUPFAM" id="SSF52317">
    <property type="entry name" value="Class I glutamine amidotransferase-like"/>
    <property type="match status" value="1"/>
</dbReference>
<evidence type="ECO:0000256" key="1">
    <source>
        <dbReference type="SAM" id="SignalP"/>
    </source>
</evidence>
<keyword evidence="4" id="KW-1185">Reference proteome</keyword>
<protein>
    <submittedName>
        <fullName evidence="3">Thiamine biosynthesis protein ThiJ</fullName>
    </submittedName>
</protein>
<reference evidence="3 4" key="1">
    <citation type="submission" date="2018-02" db="EMBL/GenBank/DDBJ databases">
        <title>The draft genome of Phyllobacterium myrsinacearum DSM5892.</title>
        <authorList>
            <person name="Li L."/>
            <person name="Liu L."/>
            <person name="Zhang X."/>
            <person name="Wang T."/>
        </authorList>
    </citation>
    <scope>NUCLEOTIDE SEQUENCE [LARGE SCALE GENOMIC DNA]</scope>
    <source>
        <strain evidence="3 4">DSM 5892</strain>
    </source>
</reference>
<keyword evidence="1" id="KW-0732">Signal</keyword>
<dbReference type="OrthoDB" id="9793422at2"/>
<gene>
    <name evidence="3" type="ORF">C5750_24360</name>
</gene>
<sequence>MRQPIWKTFLLCLLILSGPSAAADIDRIQLPAVKAERVRPLVAIVADNAGTETTDLVVPYGVLKSADVADIVIVSTQAGTINLMPALAIESDMTMETFDKVYPAGADVLIVPAMHDNRSDAIVNWVQEQAQKRAFVVAICEGAWIAARAGILQGRGATTHWYAFDGIARQFPKTRWIRDKRYVVDHNVMTTTGVTASIPASLALVEAMAGYARAKATATELGIEDWTSAHVSAPFHLTVGRAGLIARNYLAFWTHEILAIPITEGFDEIALALSADAWSRTYRSQAIAISGNNRVKSRHGLVLVPDKENNKGYVELLFDQKAASSKSLDTTLETIAARYGHETADLVALQLEYARRE</sequence>
<dbReference type="PANTHER" id="PTHR43130:SF3">
    <property type="entry name" value="HTH-TYPE TRANSCRIPTIONAL REGULATOR RV1931C"/>
    <property type="match status" value="1"/>
</dbReference>
<organism evidence="3 4">
    <name type="scientific">Phyllobacterium myrsinacearum</name>
    <dbReference type="NCBI Taxonomy" id="28101"/>
    <lineage>
        <taxon>Bacteria</taxon>
        <taxon>Pseudomonadati</taxon>
        <taxon>Pseudomonadota</taxon>
        <taxon>Alphaproteobacteria</taxon>
        <taxon>Hyphomicrobiales</taxon>
        <taxon>Phyllobacteriaceae</taxon>
        <taxon>Phyllobacterium</taxon>
    </lineage>
</organism>
<comment type="caution">
    <text evidence="3">The sequence shown here is derived from an EMBL/GenBank/DDBJ whole genome shotgun (WGS) entry which is preliminary data.</text>
</comment>
<dbReference type="InterPro" id="IPR029062">
    <property type="entry name" value="Class_I_gatase-like"/>
</dbReference>
<dbReference type="EMBL" id="PVBT01000009">
    <property type="protein sequence ID" value="PRD49957.1"/>
    <property type="molecule type" value="Genomic_DNA"/>
</dbReference>
<evidence type="ECO:0000259" key="2">
    <source>
        <dbReference type="Pfam" id="PF01965"/>
    </source>
</evidence>
<feature type="chain" id="PRO_5015411900" evidence="1">
    <location>
        <begin position="23"/>
        <end position="357"/>
    </location>
</feature>
<dbReference type="Proteomes" id="UP000238563">
    <property type="component" value="Unassembled WGS sequence"/>
</dbReference>
<evidence type="ECO:0000313" key="3">
    <source>
        <dbReference type="EMBL" id="PRD49957.1"/>
    </source>
</evidence>
<accession>A0A2S9JAZ8</accession>
<dbReference type="InterPro" id="IPR052158">
    <property type="entry name" value="INH-QAR"/>
</dbReference>
<proteinExistence type="predicted"/>
<dbReference type="InterPro" id="IPR002818">
    <property type="entry name" value="DJ-1/PfpI"/>
</dbReference>
<dbReference type="RefSeq" id="WP_105737684.1">
    <property type="nucleotide sequence ID" value="NZ_PVBT01000009.1"/>
</dbReference>
<evidence type="ECO:0000313" key="4">
    <source>
        <dbReference type="Proteomes" id="UP000238563"/>
    </source>
</evidence>
<dbReference type="Gene3D" id="3.40.50.880">
    <property type="match status" value="1"/>
</dbReference>
<dbReference type="Pfam" id="PF01965">
    <property type="entry name" value="DJ-1_PfpI"/>
    <property type="match status" value="1"/>
</dbReference>
<feature type="signal peptide" evidence="1">
    <location>
        <begin position="1"/>
        <end position="22"/>
    </location>
</feature>
<dbReference type="AlphaFoldDB" id="A0A2S9JAZ8"/>
<dbReference type="PANTHER" id="PTHR43130">
    <property type="entry name" value="ARAC-FAMILY TRANSCRIPTIONAL REGULATOR"/>
    <property type="match status" value="1"/>
</dbReference>
<name>A0A2S9JAZ8_9HYPH</name>
<feature type="domain" description="DJ-1/PfpI" evidence="2">
    <location>
        <begin position="44"/>
        <end position="206"/>
    </location>
</feature>